<evidence type="ECO:0000256" key="2">
    <source>
        <dbReference type="SAM" id="MobiDB-lite"/>
    </source>
</evidence>
<feature type="coiled-coil region" evidence="1">
    <location>
        <begin position="156"/>
        <end position="232"/>
    </location>
</feature>
<dbReference type="PANTHER" id="PTHR42041:SF1">
    <property type="entry name" value="DNA ENDONUCLEASE ACTIVATOR CTP1 C-TERMINAL DOMAIN-CONTAINING PROTEIN"/>
    <property type="match status" value="1"/>
</dbReference>
<accession>A0AAE0X2L4</accession>
<gene>
    <name evidence="3" type="ORF">B0T22DRAFT_358705</name>
</gene>
<protein>
    <submittedName>
        <fullName evidence="3">Uncharacterized protein</fullName>
    </submittedName>
</protein>
<feature type="compositionally biased region" description="Low complexity" evidence="2">
    <location>
        <begin position="487"/>
        <end position="501"/>
    </location>
</feature>
<reference evidence="3" key="1">
    <citation type="journal article" date="2023" name="Mol. Phylogenet. Evol.">
        <title>Genome-scale phylogeny and comparative genomics of the fungal order Sordariales.</title>
        <authorList>
            <person name="Hensen N."/>
            <person name="Bonometti L."/>
            <person name="Westerberg I."/>
            <person name="Brannstrom I.O."/>
            <person name="Guillou S."/>
            <person name="Cros-Aarteil S."/>
            <person name="Calhoun S."/>
            <person name="Haridas S."/>
            <person name="Kuo A."/>
            <person name="Mondo S."/>
            <person name="Pangilinan J."/>
            <person name="Riley R."/>
            <person name="LaButti K."/>
            <person name="Andreopoulos B."/>
            <person name="Lipzen A."/>
            <person name="Chen C."/>
            <person name="Yan M."/>
            <person name="Daum C."/>
            <person name="Ng V."/>
            <person name="Clum A."/>
            <person name="Steindorff A."/>
            <person name="Ohm R.A."/>
            <person name="Martin F."/>
            <person name="Silar P."/>
            <person name="Natvig D.O."/>
            <person name="Lalanne C."/>
            <person name="Gautier V."/>
            <person name="Ament-Velasquez S.L."/>
            <person name="Kruys A."/>
            <person name="Hutchinson M.I."/>
            <person name="Powell A.J."/>
            <person name="Barry K."/>
            <person name="Miller A.N."/>
            <person name="Grigoriev I.V."/>
            <person name="Debuchy R."/>
            <person name="Gladieux P."/>
            <person name="Hiltunen Thoren M."/>
            <person name="Johannesson H."/>
        </authorList>
    </citation>
    <scope>NUCLEOTIDE SEQUENCE</scope>
    <source>
        <strain evidence="3">CBS 314.62</strain>
    </source>
</reference>
<feature type="region of interest" description="Disordered" evidence="2">
    <location>
        <begin position="383"/>
        <end position="426"/>
    </location>
</feature>
<feature type="compositionally biased region" description="Polar residues" evidence="2">
    <location>
        <begin position="19"/>
        <end position="32"/>
    </location>
</feature>
<name>A0AAE0X2L4_9PEZI</name>
<feature type="compositionally biased region" description="Acidic residues" evidence="2">
    <location>
        <begin position="471"/>
        <end position="480"/>
    </location>
</feature>
<dbReference type="PANTHER" id="PTHR42041">
    <property type="entry name" value="DNA ENDONUCLEASE ACTIVATOR CTP1 C-TERMINAL DOMAIN-CONTAINING PROTEIN"/>
    <property type="match status" value="1"/>
</dbReference>
<evidence type="ECO:0000313" key="3">
    <source>
        <dbReference type="EMBL" id="KAK3683342.1"/>
    </source>
</evidence>
<feature type="region of interest" description="Disordered" evidence="2">
    <location>
        <begin position="451"/>
        <end position="545"/>
    </location>
</feature>
<evidence type="ECO:0000313" key="4">
    <source>
        <dbReference type="Proteomes" id="UP001270362"/>
    </source>
</evidence>
<feature type="region of interest" description="Disordered" evidence="2">
    <location>
        <begin position="574"/>
        <end position="596"/>
    </location>
</feature>
<feature type="compositionally biased region" description="Polar residues" evidence="2">
    <location>
        <begin position="510"/>
        <end position="519"/>
    </location>
</feature>
<dbReference type="Proteomes" id="UP001270362">
    <property type="component" value="Unassembled WGS sequence"/>
</dbReference>
<comment type="caution">
    <text evidence="3">The sequence shown here is derived from an EMBL/GenBank/DDBJ whole genome shotgun (WGS) entry which is preliminary data.</text>
</comment>
<feature type="compositionally biased region" description="Low complexity" evidence="2">
    <location>
        <begin position="534"/>
        <end position="545"/>
    </location>
</feature>
<feature type="non-terminal residue" evidence="3">
    <location>
        <position position="1"/>
    </location>
</feature>
<evidence type="ECO:0000256" key="1">
    <source>
        <dbReference type="SAM" id="Coils"/>
    </source>
</evidence>
<dbReference type="AlphaFoldDB" id="A0AAE0X2L4"/>
<feature type="region of interest" description="Disordered" evidence="2">
    <location>
        <begin position="1"/>
        <end position="46"/>
    </location>
</feature>
<sequence>MDFASSIPGSPGHACSPLQPVSHNQQRESAQASAMRYASGGEDLHDSTVHEKINQFNSLAIQSKQLERKTADAALKRAMLGREEAETEMRRYRDEVRLLRRQAEEGKERERRVGERLETVMENYGRTKETHAHTQALWEKEIRRARKETFKSQSVLVKIQEELKSCRTSQKAAEEELEREKERSKAREQEAFAARYSLVGIQEQLQQALERVKMLEQERDAFKALAAKNEEDVARIAAEGRLPLPPSHEDPEIDDNDELVSPRAQARVSSISIVDIKSSGSSEAELEELAWLWQWEKQRAERALDEVHFLQVECQLRCCSAAKSLSHSREAASPVSPSNDLRASFRKSKTAMLREDKGSRRSTIFVPAEGIFRTISQAEAEDAAVKSVPAAEPPVDHADLSDVSPTRSDDSPTVYARTPSVDPPDFAKQRTSLLSLLNAPHRQEIQGGVIFNIPTIPGPAPSAQPHIITPEPEESPEDYTPEPNLHRNSNSDSYNNRNSDNGTAAYPSIITHSQSQTSHAPAPLADPPTTRPHTSAAHYAAAAPTTTTVTTKVPLRGENRDPNMAARLARLQRTPSHGSLRDKDNKPTFDVNNPALTPTMTREQALAQIRERRGRARSVVAGVPGAPVPAVTPRRQMLEGVGVGERTVSAPTVRVGGNAVAAGAARR</sequence>
<dbReference type="EMBL" id="JAULSO010000004">
    <property type="protein sequence ID" value="KAK3683342.1"/>
    <property type="molecule type" value="Genomic_DNA"/>
</dbReference>
<feature type="coiled-coil region" evidence="1">
    <location>
        <begin position="75"/>
        <end position="109"/>
    </location>
</feature>
<keyword evidence="1" id="KW-0175">Coiled coil</keyword>
<proteinExistence type="predicted"/>
<reference evidence="3" key="2">
    <citation type="submission" date="2023-06" db="EMBL/GenBank/DDBJ databases">
        <authorList>
            <consortium name="Lawrence Berkeley National Laboratory"/>
            <person name="Haridas S."/>
            <person name="Hensen N."/>
            <person name="Bonometti L."/>
            <person name="Westerberg I."/>
            <person name="Brannstrom I.O."/>
            <person name="Guillou S."/>
            <person name="Cros-Aarteil S."/>
            <person name="Calhoun S."/>
            <person name="Kuo A."/>
            <person name="Mondo S."/>
            <person name="Pangilinan J."/>
            <person name="Riley R."/>
            <person name="Labutti K."/>
            <person name="Andreopoulos B."/>
            <person name="Lipzen A."/>
            <person name="Chen C."/>
            <person name="Yanf M."/>
            <person name="Daum C."/>
            <person name="Ng V."/>
            <person name="Clum A."/>
            <person name="Steindorff A."/>
            <person name="Ohm R."/>
            <person name="Martin F."/>
            <person name="Silar P."/>
            <person name="Natvig D."/>
            <person name="Lalanne C."/>
            <person name="Gautier V."/>
            <person name="Ament-Velasquez S.L."/>
            <person name="Kruys A."/>
            <person name="Hutchinson M.I."/>
            <person name="Powell A.J."/>
            <person name="Barry K."/>
            <person name="Miller A.N."/>
            <person name="Grigoriev I.V."/>
            <person name="Debuchy R."/>
            <person name="Gladieux P."/>
            <person name="Thoren M.H."/>
            <person name="Johannesson H."/>
        </authorList>
    </citation>
    <scope>NUCLEOTIDE SEQUENCE</scope>
    <source>
        <strain evidence="3">CBS 314.62</strain>
    </source>
</reference>
<organism evidence="3 4">
    <name type="scientific">Podospora appendiculata</name>
    <dbReference type="NCBI Taxonomy" id="314037"/>
    <lineage>
        <taxon>Eukaryota</taxon>
        <taxon>Fungi</taxon>
        <taxon>Dikarya</taxon>
        <taxon>Ascomycota</taxon>
        <taxon>Pezizomycotina</taxon>
        <taxon>Sordariomycetes</taxon>
        <taxon>Sordariomycetidae</taxon>
        <taxon>Sordariales</taxon>
        <taxon>Podosporaceae</taxon>
        <taxon>Podospora</taxon>
    </lineage>
</organism>
<keyword evidence="4" id="KW-1185">Reference proteome</keyword>